<dbReference type="InterPro" id="IPR005814">
    <property type="entry name" value="Aminotrans_3"/>
</dbReference>
<dbReference type="Gene3D" id="3.90.1150.10">
    <property type="entry name" value="Aspartate Aminotransferase, domain 1"/>
    <property type="match status" value="1"/>
</dbReference>
<protein>
    <submittedName>
        <fullName evidence="5">Aspartate aminotransferase family protein</fullName>
    </submittedName>
</protein>
<dbReference type="SUPFAM" id="SSF53383">
    <property type="entry name" value="PLP-dependent transferases"/>
    <property type="match status" value="1"/>
</dbReference>
<gene>
    <name evidence="5" type="ORF">ACFOGJ_29095</name>
</gene>
<dbReference type="PROSITE" id="PS00600">
    <property type="entry name" value="AA_TRANSFER_CLASS_3"/>
    <property type="match status" value="1"/>
</dbReference>
<evidence type="ECO:0000256" key="1">
    <source>
        <dbReference type="ARBA" id="ARBA00001933"/>
    </source>
</evidence>
<name>A0ABV7L9N1_9PROT</name>
<dbReference type="InterPro" id="IPR015422">
    <property type="entry name" value="PyrdxlP-dep_Trfase_small"/>
</dbReference>
<proteinExistence type="inferred from homology"/>
<comment type="similarity">
    <text evidence="2 4">Belongs to the class-III pyridoxal-phosphate-dependent aminotransferase family.</text>
</comment>
<accession>A0ABV7L9N1</accession>
<dbReference type="InterPro" id="IPR015424">
    <property type="entry name" value="PyrdxlP-dep_Trfase"/>
</dbReference>
<dbReference type="RefSeq" id="WP_379906812.1">
    <property type="nucleotide sequence ID" value="NZ_JBHRTR010000054.1"/>
</dbReference>
<keyword evidence="3 4" id="KW-0663">Pyridoxal phosphate</keyword>
<dbReference type="Gene3D" id="3.40.640.10">
    <property type="entry name" value="Type I PLP-dependent aspartate aminotransferase-like (Major domain)"/>
    <property type="match status" value="1"/>
</dbReference>
<keyword evidence="6" id="KW-1185">Reference proteome</keyword>
<evidence type="ECO:0000313" key="5">
    <source>
        <dbReference type="EMBL" id="MFC3231340.1"/>
    </source>
</evidence>
<dbReference type="InterPro" id="IPR049704">
    <property type="entry name" value="Aminotrans_3_PPA_site"/>
</dbReference>
<dbReference type="CDD" id="cd00610">
    <property type="entry name" value="OAT_like"/>
    <property type="match status" value="1"/>
</dbReference>
<evidence type="ECO:0000256" key="2">
    <source>
        <dbReference type="ARBA" id="ARBA00008954"/>
    </source>
</evidence>
<dbReference type="GO" id="GO:0008483">
    <property type="term" value="F:transaminase activity"/>
    <property type="evidence" value="ECO:0007669"/>
    <property type="project" value="UniProtKB-KW"/>
</dbReference>
<dbReference type="PIRSF" id="PIRSF000521">
    <property type="entry name" value="Transaminase_4ab_Lys_Orn"/>
    <property type="match status" value="1"/>
</dbReference>
<sequence>MNIPAHTNSLEAYWLPFTANRHFKKAPRLLARAEGMYYWNHRGEQLIDGCAGLFTSALGHCRPEIAAAVADQLGILDFSPPFQFANPLAFELAAMVAEITPEGLNHVFFTGGGSESVETAMKIALAWHRVRGQSQRQRFVGRERAYHGVNFGGVSIGGMVKNRESYGIGLPGVAHMRHTWLDENRFLPGQGPAGAELAEDLQRIVDLHGADQIAACFVEPIAGSTGVLVPPQGYLQRLREICDAHGILLVFDEVICGFGRTGAAFGAQSFGVTPDIITMAKALTNGAVPMGAVAVKDEIYDAVTGAVPEGGIELFHGYTYSAHPAACAAGIATQRIYREERTFEGAAALAPRFLDRVFALRDLDAVTDIRGYGLLAGIDLAPAQEAGRPKPGARGYAVLQAAYEAGLVVRVTMDTVILAPALVAEDAHLDEIVDKLRRVIAAS</sequence>
<evidence type="ECO:0000256" key="3">
    <source>
        <dbReference type="ARBA" id="ARBA00022898"/>
    </source>
</evidence>
<dbReference type="InterPro" id="IPR015421">
    <property type="entry name" value="PyrdxlP-dep_Trfase_major"/>
</dbReference>
<keyword evidence="5" id="KW-0808">Transferase</keyword>
<evidence type="ECO:0000313" key="6">
    <source>
        <dbReference type="Proteomes" id="UP001595528"/>
    </source>
</evidence>
<dbReference type="EMBL" id="JBHRTR010000054">
    <property type="protein sequence ID" value="MFC3231340.1"/>
    <property type="molecule type" value="Genomic_DNA"/>
</dbReference>
<comment type="cofactor">
    <cofactor evidence="1">
        <name>pyridoxal 5'-phosphate</name>
        <dbReference type="ChEBI" id="CHEBI:597326"/>
    </cofactor>
</comment>
<dbReference type="PANTHER" id="PTHR43094:SF1">
    <property type="entry name" value="AMINOTRANSFERASE CLASS-III"/>
    <property type="match status" value="1"/>
</dbReference>
<reference evidence="6" key="1">
    <citation type="journal article" date="2019" name="Int. J. Syst. Evol. Microbiol.">
        <title>The Global Catalogue of Microorganisms (GCM) 10K type strain sequencing project: providing services to taxonomists for standard genome sequencing and annotation.</title>
        <authorList>
            <consortium name="The Broad Institute Genomics Platform"/>
            <consortium name="The Broad Institute Genome Sequencing Center for Infectious Disease"/>
            <person name="Wu L."/>
            <person name="Ma J."/>
        </authorList>
    </citation>
    <scope>NUCLEOTIDE SEQUENCE [LARGE SCALE GENOMIC DNA]</scope>
    <source>
        <strain evidence="6">KCTC 42964</strain>
    </source>
</reference>
<evidence type="ECO:0000256" key="4">
    <source>
        <dbReference type="RuleBase" id="RU003560"/>
    </source>
</evidence>
<organism evidence="5 6">
    <name type="scientific">Marinibaculum pumilum</name>
    <dbReference type="NCBI Taxonomy" id="1766165"/>
    <lineage>
        <taxon>Bacteria</taxon>
        <taxon>Pseudomonadati</taxon>
        <taxon>Pseudomonadota</taxon>
        <taxon>Alphaproteobacteria</taxon>
        <taxon>Rhodospirillales</taxon>
        <taxon>Rhodospirillaceae</taxon>
        <taxon>Marinibaculum</taxon>
    </lineage>
</organism>
<dbReference type="PANTHER" id="PTHR43094">
    <property type="entry name" value="AMINOTRANSFERASE"/>
    <property type="match status" value="1"/>
</dbReference>
<dbReference type="Pfam" id="PF00202">
    <property type="entry name" value="Aminotran_3"/>
    <property type="match status" value="1"/>
</dbReference>
<dbReference type="Proteomes" id="UP001595528">
    <property type="component" value="Unassembled WGS sequence"/>
</dbReference>
<keyword evidence="5" id="KW-0032">Aminotransferase</keyword>
<comment type="caution">
    <text evidence="5">The sequence shown here is derived from an EMBL/GenBank/DDBJ whole genome shotgun (WGS) entry which is preliminary data.</text>
</comment>